<keyword evidence="1" id="KW-0285">Flavoprotein</keyword>
<dbReference type="SUPFAM" id="SSF51679">
    <property type="entry name" value="Bacterial luciferase-like"/>
    <property type="match status" value="1"/>
</dbReference>
<feature type="domain" description="Luciferase-like" evidence="5">
    <location>
        <begin position="18"/>
        <end position="174"/>
    </location>
</feature>
<evidence type="ECO:0000256" key="2">
    <source>
        <dbReference type="ARBA" id="ARBA00022643"/>
    </source>
</evidence>
<keyword evidence="3" id="KW-0560">Oxidoreductase</keyword>
<evidence type="ECO:0000313" key="6">
    <source>
        <dbReference type="EMBL" id="WLQ68250.1"/>
    </source>
</evidence>
<keyword evidence="4" id="KW-0503">Monooxygenase</keyword>
<dbReference type="NCBIfam" id="TIGR03621">
    <property type="entry name" value="F420_MSMEG_2516"/>
    <property type="match status" value="1"/>
</dbReference>
<protein>
    <submittedName>
        <fullName evidence="6">TIGR03621 family F420-dependent LLM class oxidoreductase</fullName>
    </submittedName>
</protein>
<dbReference type="Gene3D" id="3.20.20.30">
    <property type="entry name" value="Luciferase-like domain"/>
    <property type="match status" value="1"/>
</dbReference>
<sequence>MTDVNDRPFRFGVGIFSPRSRKEWVEKVRLAEELGYDTVSVSDHLYMPAPLPTLVLAAEATERVRLGTLVLNTTFYQPAVLARDIETIHRYSGGRVEVGLGAGYDRKQFDAAGLPWTGAAERVAHLEETVLKLKDSGADAGREPAPRIMIAGRGDRVLQLAAREADIIAFTGTARVRDGEGLRLGNLAEITDRVRLVHDLLGERVQDVELNIPIHRVLLPGTDTAAVSDVWQNTLDLEPDELSELPSLLMGTPEECAEQLRARRKRFGITYFSVLEPEMMAFSKVIEAMR</sequence>
<dbReference type="PANTHER" id="PTHR42847">
    <property type="entry name" value="ALKANESULFONATE MONOOXYGENASE"/>
    <property type="match status" value="1"/>
</dbReference>
<evidence type="ECO:0000256" key="1">
    <source>
        <dbReference type="ARBA" id="ARBA00022630"/>
    </source>
</evidence>
<evidence type="ECO:0000256" key="4">
    <source>
        <dbReference type="ARBA" id="ARBA00023033"/>
    </source>
</evidence>
<keyword evidence="2" id="KW-0288">FMN</keyword>
<dbReference type="RefSeq" id="WP_306104882.1">
    <property type="nucleotide sequence ID" value="NZ_CP120983.1"/>
</dbReference>
<evidence type="ECO:0000313" key="7">
    <source>
        <dbReference type="Proteomes" id="UP001224433"/>
    </source>
</evidence>
<gene>
    <name evidence="6" type="ORF">P8A20_33885</name>
</gene>
<dbReference type="PANTHER" id="PTHR42847:SF4">
    <property type="entry name" value="ALKANESULFONATE MONOOXYGENASE-RELATED"/>
    <property type="match status" value="1"/>
</dbReference>
<dbReference type="EMBL" id="CP120983">
    <property type="protein sequence ID" value="WLQ68250.1"/>
    <property type="molecule type" value="Genomic_DNA"/>
</dbReference>
<proteinExistence type="predicted"/>
<accession>A0ABY9JKK0</accession>
<dbReference type="InterPro" id="IPR019923">
    <property type="entry name" value="Lucif-like_OxRdtase_MSMEG_2516"/>
</dbReference>
<organism evidence="6 7">
    <name type="scientific">Streptomyces glycanivorans</name>
    <dbReference type="NCBI Taxonomy" id="3033808"/>
    <lineage>
        <taxon>Bacteria</taxon>
        <taxon>Bacillati</taxon>
        <taxon>Actinomycetota</taxon>
        <taxon>Actinomycetes</taxon>
        <taxon>Kitasatosporales</taxon>
        <taxon>Streptomycetaceae</taxon>
        <taxon>Streptomyces</taxon>
    </lineage>
</organism>
<reference evidence="6 7" key="1">
    <citation type="submission" date="2023-03" db="EMBL/GenBank/DDBJ databases">
        <title>Isolation and description of six Streptomyces strains from soil environments, able to metabolize different microbial glucans.</title>
        <authorList>
            <person name="Widen T."/>
            <person name="Larsbrink J."/>
        </authorList>
    </citation>
    <scope>NUCLEOTIDE SEQUENCE [LARGE SCALE GENOMIC DNA]</scope>
    <source>
        <strain evidence="6 7">Alt3</strain>
    </source>
</reference>
<evidence type="ECO:0000256" key="3">
    <source>
        <dbReference type="ARBA" id="ARBA00023002"/>
    </source>
</evidence>
<evidence type="ECO:0000259" key="5">
    <source>
        <dbReference type="Pfam" id="PF00296"/>
    </source>
</evidence>
<name>A0ABY9JKK0_9ACTN</name>
<dbReference type="InterPro" id="IPR011251">
    <property type="entry name" value="Luciferase-like_dom"/>
</dbReference>
<dbReference type="InterPro" id="IPR050172">
    <property type="entry name" value="SsuD_RutA_monooxygenase"/>
</dbReference>
<dbReference type="InterPro" id="IPR036661">
    <property type="entry name" value="Luciferase-like_sf"/>
</dbReference>
<keyword evidence="7" id="KW-1185">Reference proteome</keyword>
<dbReference type="Proteomes" id="UP001224433">
    <property type="component" value="Chromosome"/>
</dbReference>
<dbReference type="Pfam" id="PF00296">
    <property type="entry name" value="Bac_luciferase"/>
    <property type="match status" value="1"/>
</dbReference>